<protein>
    <submittedName>
        <fullName evidence="1">Uncharacterized protein</fullName>
    </submittedName>
</protein>
<organism evidence="1">
    <name type="scientific">Arundo donax</name>
    <name type="common">Giant reed</name>
    <name type="synonym">Donax arundinaceus</name>
    <dbReference type="NCBI Taxonomy" id="35708"/>
    <lineage>
        <taxon>Eukaryota</taxon>
        <taxon>Viridiplantae</taxon>
        <taxon>Streptophyta</taxon>
        <taxon>Embryophyta</taxon>
        <taxon>Tracheophyta</taxon>
        <taxon>Spermatophyta</taxon>
        <taxon>Magnoliopsida</taxon>
        <taxon>Liliopsida</taxon>
        <taxon>Poales</taxon>
        <taxon>Poaceae</taxon>
        <taxon>PACMAD clade</taxon>
        <taxon>Arundinoideae</taxon>
        <taxon>Arundineae</taxon>
        <taxon>Arundo</taxon>
    </lineage>
</organism>
<reference evidence="1" key="2">
    <citation type="journal article" date="2015" name="Data Brief">
        <title>Shoot transcriptome of the giant reed, Arundo donax.</title>
        <authorList>
            <person name="Barrero R.A."/>
            <person name="Guerrero F.D."/>
            <person name="Moolhuijzen P."/>
            <person name="Goolsby J.A."/>
            <person name="Tidwell J."/>
            <person name="Bellgard S.E."/>
            <person name="Bellgard M.I."/>
        </authorList>
    </citation>
    <scope>NUCLEOTIDE SEQUENCE</scope>
    <source>
        <tissue evidence="1">Shoot tissue taken approximately 20 cm above the soil surface</tissue>
    </source>
</reference>
<accession>A0A0A9T310</accession>
<evidence type="ECO:0000313" key="1">
    <source>
        <dbReference type="EMBL" id="JAD49645.1"/>
    </source>
</evidence>
<sequence>MFIATVMGTNAKAWTNISCFVQLSAFLFLQDLLHSWNCVQDLLLLSKIISYIVYHFQVLIHARTFTNNYLF</sequence>
<dbReference type="EMBL" id="GBRH01248250">
    <property type="protein sequence ID" value="JAD49645.1"/>
    <property type="molecule type" value="Transcribed_RNA"/>
</dbReference>
<name>A0A0A9T310_ARUDO</name>
<proteinExistence type="predicted"/>
<reference evidence="1" key="1">
    <citation type="submission" date="2014-09" db="EMBL/GenBank/DDBJ databases">
        <authorList>
            <person name="Magalhaes I.L.F."/>
            <person name="Oliveira U."/>
            <person name="Santos F.R."/>
            <person name="Vidigal T.H.D.A."/>
            <person name="Brescovit A.D."/>
            <person name="Santos A.J."/>
        </authorList>
    </citation>
    <scope>NUCLEOTIDE SEQUENCE</scope>
    <source>
        <tissue evidence="1">Shoot tissue taken approximately 20 cm above the soil surface</tissue>
    </source>
</reference>
<dbReference type="AlphaFoldDB" id="A0A0A9T310"/>